<dbReference type="HOGENOM" id="CLU_182920_0_1_5"/>
<dbReference type="Proteomes" id="UP000007029">
    <property type="component" value="Chromosome"/>
</dbReference>
<organism evidence="1 2">
    <name type="scientific">Roseobacter denitrificans (strain ATCC 33942 / OCh 114)</name>
    <name type="common">Erythrobacter sp. (strain OCh 114)</name>
    <name type="synonym">Roseobacter denitrificans</name>
    <dbReference type="NCBI Taxonomy" id="375451"/>
    <lineage>
        <taxon>Bacteria</taxon>
        <taxon>Pseudomonadati</taxon>
        <taxon>Pseudomonadota</taxon>
        <taxon>Alphaproteobacteria</taxon>
        <taxon>Rhodobacterales</taxon>
        <taxon>Roseobacteraceae</taxon>
        <taxon>Roseobacter</taxon>
    </lineage>
</organism>
<name>Q166Q3_ROSDO</name>
<sequence>MRTGFIIAGVAAAAAIGFGIYMVDVDMTEEASLPEVDLSIEGGNVPEFDVQTGDIELGTEEVTMEVPKIEIETPEEDNRVADNQ</sequence>
<protein>
    <submittedName>
        <fullName evidence="1">Uncharacterized protein</fullName>
    </submittedName>
</protein>
<dbReference type="OrthoDB" id="461507at2"/>
<keyword evidence="2" id="KW-1185">Reference proteome</keyword>
<accession>Q166Q3</accession>
<dbReference type="eggNOG" id="ENOG5032YYV">
    <property type="taxonomic scope" value="Bacteria"/>
</dbReference>
<evidence type="ECO:0000313" key="2">
    <source>
        <dbReference type="Proteomes" id="UP000007029"/>
    </source>
</evidence>
<dbReference type="KEGG" id="rde:RD1_2475"/>
<evidence type="ECO:0000313" key="1">
    <source>
        <dbReference type="EMBL" id="ABG32040.1"/>
    </source>
</evidence>
<gene>
    <name evidence="1" type="ordered locus">RD1_2475</name>
</gene>
<proteinExistence type="predicted"/>
<reference evidence="1 2" key="1">
    <citation type="journal article" date="2007" name="J. Bacteriol.">
        <title>The complete genome sequence of Roseobacter denitrificans reveals a mixotrophic rather than photosynthetic metabolism.</title>
        <authorList>
            <person name="Swingley W.D."/>
            <person name="Sadekar S."/>
            <person name="Mastrian S.D."/>
            <person name="Matthies H.J."/>
            <person name="Hao J."/>
            <person name="Ramos H."/>
            <person name="Acharya C.R."/>
            <person name="Conrad A.L."/>
            <person name="Taylor H.L."/>
            <person name="Dejesa L.C."/>
            <person name="Shah M.K."/>
            <person name="O'huallachain M.E."/>
            <person name="Lince M.T."/>
            <person name="Blankenship R.E."/>
            <person name="Beatty J.T."/>
            <person name="Touchman J.W."/>
        </authorList>
    </citation>
    <scope>NUCLEOTIDE SEQUENCE [LARGE SCALE GENOMIC DNA]</scope>
    <source>
        <strain evidence="2">ATCC 33942 / OCh 114</strain>
    </source>
</reference>
<dbReference type="RefSeq" id="WP_011568657.1">
    <property type="nucleotide sequence ID" value="NC_008209.1"/>
</dbReference>
<dbReference type="EMBL" id="CP000362">
    <property type="protein sequence ID" value="ABG32040.1"/>
    <property type="molecule type" value="Genomic_DNA"/>
</dbReference>
<dbReference type="AlphaFoldDB" id="Q166Q3"/>